<dbReference type="InParanoid" id="A0A1Y2AU80"/>
<proteinExistence type="predicted"/>
<dbReference type="EMBL" id="MCFC01000050">
    <property type="protein sequence ID" value="ORY26148.1"/>
    <property type="molecule type" value="Genomic_DNA"/>
</dbReference>
<dbReference type="AlphaFoldDB" id="A0A1Y2AU80"/>
<dbReference type="Proteomes" id="UP000193986">
    <property type="component" value="Unassembled WGS sequence"/>
</dbReference>
<dbReference type="PANTHER" id="PTHR47835:SF3">
    <property type="entry name" value="HELICASE FOR MEIOSIS 1"/>
    <property type="match status" value="1"/>
</dbReference>
<dbReference type="InterPro" id="IPR052247">
    <property type="entry name" value="Meiotic_Crossover_Helicase"/>
</dbReference>
<reference evidence="1 2" key="1">
    <citation type="submission" date="2016-07" db="EMBL/GenBank/DDBJ databases">
        <title>Pervasive Adenine N6-methylation of Active Genes in Fungi.</title>
        <authorList>
            <consortium name="DOE Joint Genome Institute"/>
            <person name="Mondo S.J."/>
            <person name="Dannebaum R.O."/>
            <person name="Kuo R.C."/>
            <person name="Labutti K."/>
            <person name="Haridas S."/>
            <person name="Kuo A."/>
            <person name="Salamov A."/>
            <person name="Ahrendt S.R."/>
            <person name="Lipzen A."/>
            <person name="Sullivan W."/>
            <person name="Andreopoulos W.B."/>
            <person name="Clum A."/>
            <person name="Lindquist E."/>
            <person name="Daum C."/>
            <person name="Ramamoorthy G.K."/>
            <person name="Gryganskyi A."/>
            <person name="Culley D."/>
            <person name="Magnuson J.K."/>
            <person name="James T.Y."/>
            <person name="O'Malley M.A."/>
            <person name="Stajich J.E."/>
            <person name="Spatafora J.W."/>
            <person name="Visel A."/>
            <person name="Grigoriev I.V."/>
        </authorList>
    </citation>
    <scope>NUCLEOTIDE SEQUENCE [LARGE SCALE GENOMIC DNA]</scope>
    <source>
        <strain evidence="1 2">68-887.2</strain>
    </source>
</reference>
<comment type="caution">
    <text evidence="1">The sequence shown here is derived from an EMBL/GenBank/DDBJ whole genome shotgun (WGS) entry which is preliminary data.</text>
</comment>
<protein>
    <submittedName>
        <fullName evidence="1">Sec63 Brl domain-domain-containing protein</fullName>
    </submittedName>
</protein>
<evidence type="ECO:0000313" key="2">
    <source>
        <dbReference type="Proteomes" id="UP000193986"/>
    </source>
</evidence>
<accession>A0A1Y2AU80</accession>
<dbReference type="STRING" id="71784.A0A1Y2AU80"/>
<organism evidence="1 2">
    <name type="scientific">Naematelia encephala</name>
    <dbReference type="NCBI Taxonomy" id="71784"/>
    <lineage>
        <taxon>Eukaryota</taxon>
        <taxon>Fungi</taxon>
        <taxon>Dikarya</taxon>
        <taxon>Basidiomycota</taxon>
        <taxon>Agaricomycotina</taxon>
        <taxon>Tremellomycetes</taxon>
        <taxon>Tremellales</taxon>
        <taxon>Naemateliaceae</taxon>
        <taxon>Naematelia</taxon>
    </lineage>
</organism>
<dbReference type="GO" id="GO:0043138">
    <property type="term" value="F:3'-5' DNA helicase activity"/>
    <property type="evidence" value="ECO:0007669"/>
    <property type="project" value="UniProtKB-EC"/>
</dbReference>
<dbReference type="PANTHER" id="PTHR47835">
    <property type="entry name" value="HFM1, ATP DEPENDENT DNA HELICASE HOMOLOG"/>
    <property type="match status" value="1"/>
</dbReference>
<name>A0A1Y2AU80_9TREE</name>
<sequence length="147" mass="16540">MLCLANINLDKYNTKGDSSNSSPSSIILSIWHQAPRIAKAICHVALNRGFGGAIRASLELLHAVSGKAWEDTSTIFRQLDNIGPKSMKVLEENSIHTFNDLIKVEPMQLEVWLNRTGPFGQKVIDQAKAMPRYRLGLTKVIPRSWWR</sequence>
<dbReference type="GO" id="GO:0016787">
    <property type="term" value="F:hydrolase activity"/>
    <property type="evidence" value="ECO:0007669"/>
    <property type="project" value="UniProtKB-KW"/>
</dbReference>
<keyword evidence="2" id="KW-1185">Reference proteome</keyword>
<dbReference type="SUPFAM" id="SSF158702">
    <property type="entry name" value="Sec63 N-terminal domain-like"/>
    <property type="match status" value="1"/>
</dbReference>
<dbReference type="OrthoDB" id="5575at2759"/>
<evidence type="ECO:0000313" key="1">
    <source>
        <dbReference type="EMBL" id="ORY26148.1"/>
    </source>
</evidence>
<gene>
    <name evidence="1" type="ORF">BCR39DRAFT_270673</name>
</gene>
<dbReference type="Gene3D" id="1.10.3380.10">
    <property type="entry name" value="Sec63 N-terminal domain-like domain"/>
    <property type="match status" value="1"/>
</dbReference>